<proteinExistence type="predicted"/>
<evidence type="ECO:0000313" key="2">
    <source>
        <dbReference type="EMBL" id="KMZ99250.1"/>
    </source>
</evidence>
<dbReference type="InterPro" id="IPR008780">
    <property type="entry name" value="Plasmodium_Vir"/>
</dbReference>
<name>A0A0J9TK79_PLAVI</name>
<dbReference type="EMBL" id="KQ235659">
    <property type="protein sequence ID" value="KMZ96125.1"/>
    <property type="molecule type" value="Genomic_DNA"/>
</dbReference>
<dbReference type="Proteomes" id="UP000053239">
    <property type="component" value="Unassembled WGS sequence"/>
</dbReference>
<accession>A0A0J9TK79</accession>
<reference evidence="1 3" key="1">
    <citation type="submission" date="2011-09" db="EMBL/GenBank/DDBJ databases">
        <title>The Genome Sequence of Plasmodium vivax North Korean.</title>
        <authorList>
            <consortium name="The Broad Institute Genome Sequencing Platform"/>
            <consortium name="The Broad Institute Genome Sequencing Center for Infectious Disease"/>
            <person name="Neafsey D."/>
            <person name="Carlton J."/>
            <person name="Barnwell J."/>
            <person name="Collins W."/>
            <person name="Escalante A."/>
            <person name="Mullikin J."/>
            <person name="Saul A."/>
            <person name="Guigo R."/>
            <person name="Camara F."/>
            <person name="Young S.K."/>
            <person name="Zeng Q."/>
            <person name="Gargeya S."/>
            <person name="Fitzgerald M."/>
            <person name="Haas B."/>
            <person name="Abouelleil A."/>
            <person name="Alvarado L."/>
            <person name="Arachchi H.M."/>
            <person name="Berlin A."/>
            <person name="Brown A."/>
            <person name="Chapman S.B."/>
            <person name="Chen Z."/>
            <person name="Dunbar C."/>
            <person name="Freedman E."/>
            <person name="Gearin G."/>
            <person name="Gellesch M."/>
            <person name="Goldberg J."/>
            <person name="Griggs A."/>
            <person name="Gujja S."/>
            <person name="Heiman D."/>
            <person name="Howarth C."/>
            <person name="Larson L."/>
            <person name="Lui A."/>
            <person name="MacDonald P.J.P."/>
            <person name="Montmayeur A."/>
            <person name="Murphy C."/>
            <person name="Neiman D."/>
            <person name="Pearson M."/>
            <person name="Priest M."/>
            <person name="Roberts A."/>
            <person name="Saif S."/>
            <person name="Shea T."/>
            <person name="Shenoy N."/>
            <person name="Sisk P."/>
            <person name="Stolte C."/>
            <person name="Sykes S."/>
            <person name="Wortman J."/>
            <person name="Nusbaum C."/>
            <person name="Birren B."/>
        </authorList>
    </citation>
    <scope>NUCLEOTIDE SEQUENCE [LARGE SCALE GENOMIC DNA]</scope>
    <source>
        <strain evidence="1 3">North Korean</strain>
    </source>
</reference>
<dbReference type="EMBL" id="KQ235419">
    <property type="protein sequence ID" value="KMZ99250.1"/>
    <property type="molecule type" value="Genomic_DNA"/>
</dbReference>
<evidence type="ECO:0008006" key="4">
    <source>
        <dbReference type="Google" id="ProtNLM"/>
    </source>
</evidence>
<sequence length="283" mass="32963">MYHTFCDLAMKKYTENIQEQSTFCLKLIRNLGCYPLVNNQYFDPKNDRCKILHYWIYNSVKNKQISNNLISDCFGDYKDHMNSISMTPNCPYHPYDDMYEEPMNMIILDIFQSNIHIIIDIVTRENYPTYLSVQQYICECVKIYKEMYNRYCPKVDAHNKKRNVTCDMLNTFKDTYKSFLSATQHKKYKIPSLDKVEADYLNIPMSSTVSTAVGTVAGASSILALLYKFSPARRWVHSGIKGNRGRISSNLYEDVPNELLYDGFQGEDVSSYNTRYNIGYGSV</sequence>
<organism evidence="1 3">
    <name type="scientific">Plasmodium vivax North Korean</name>
    <dbReference type="NCBI Taxonomy" id="1035514"/>
    <lineage>
        <taxon>Eukaryota</taxon>
        <taxon>Sar</taxon>
        <taxon>Alveolata</taxon>
        <taxon>Apicomplexa</taxon>
        <taxon>Aconoidasida</taxon>
        <taxon>Haemosporida</taxon>
        <taxon>Plasmodiidae</taxon>
        <taxon>Plasmodium</taxon>
        <taxon>Plasmodium (Plasmodium)</taxon>
    </lineage>
</organism>
<evidence type="ECO:0000313" key="3">
    <source>
        <dbReference type="Proteomes" id="UP000053239"/>
    </source>
</evidence>
<dbReference type="AlphaFoldDB" id="A0A0J9TK79"/>
<gene>
    <name evidence="2" type="ORF">PVNG_02133</name>
    <name evidence="1" type="ORF">PVNG_06268</name>
</gene>
<dbReference type="Pfam" id="PF05795">
    <property type="entry name" value="Plasmodium_Vir"/>
    <property type="match status" value="1"/>
</dbReference>
<evidence type="ECO:0000313" key="1">
    <source>
        <dbReference type="EMBL" id="KMZ96125.1"/>
    </source>
</evidence>
<dbReference type="OrthoDB" id="389114at2759"/>
<protein>
    <recommendedName>
        <fullName evidence="4">VIR protein</fullName>
    </recommendedName>
</protein>